<feature type="compositionally biased region" description="Basic and acidic residues" evidence="1">
    <location>
        <begin position="23"/>
        <end position="32"/>
    </location>
</feature>
<evidence type="ECO:0000313" key="2">
    <source>
        <dbReference type="EMBL" id="KAG1359102.1"/>
    </source>
</evidence>
<dbReference type="EMBL" id="CM017879">
    <property type="protein sequence ID" value="KAG1359102.1"/>
    <property type="molecule type" value="Genomic_DNA"/>
</dbReference>
<proteinExistence type="predicted"/>
<sequence>MERADREPAELTSWDGGWGVHLRGADGEDGRDGGQAAAVIEVLLDRSGDEEALDDVDHAVWANHCVRVDHGGKVDPIAEEVDVVGYEGAMASGFGYRPGIIAVPGGDHME</sequence>
<keyword evidence="3" id="KW-1185">Reference proteome</keyword>
<comment type="caution">
    <text evidence="2">The sequence shown here is derived from an EMBL/GenBank/DDBJ whole genome shotgun (WGS) entry which is preliminary data.</text>
</comment>
<evidence type="ECO:0000313" key="3">
    <source>
        <dbReference type="Proteomes" id="UP000797356"/>
    </source>
</evidence>
<feature type="region of interest" description="Disordered" evidence="1">
    <location>
        <begin position="1"/>
        <end position="32"/>
    </location>
</feature>
<organism evidence="2 3">
    <name type="scientific">Cocos nucifera</name>
    <name type="common">Coconut palm</name>
    <dbReference type="NCBI Taxonomy" id="13894"/>
    <lineage>
        <taxon>Eukaryota</taxon>
        <taxon>Viridiplantae</taxon>
        <taxon>Streptophyta</taxon>
        <taxon>Embryophyta</taxon>
        <taxon>Tracheophyta</taxon>
        <taxon>Spermatophyta</taxon>
        <taxon>Magnoliopsida</taxon>
        <taxon>Liliopsida</taxon>
        <taxon>Arecaceae</taxon>
        <taxon>Arecoideae</taxon>
        <taxon>Cocoseae</taxon>
        <taxon>Attaleinae</taxon>
        <taxon>Cocos</taxon>
    </lineage>
</organism>
<protein>
    <submittedName>
        <fullName evidence="2">Uncharacterized protein</fullName>
    </submittedName>
</protein>
<dbReference type="AlphaFoldDB" id="A0A8K0II25"/>
<dbReference type="Proteomes" id="UP000797356">
    <property type="component" value="Chromosome 8"/>
</dbReference>
<evidence type="ECO:0000256" key="1">
    <source>
        <dbReference type="SAM" id="MobiDB-lite"/>
    </source>
</evidence>
<name>A0A8K0II25_COCNU</name>
<reference evidence="2" key="2">
    <citation type="submission" date="2019-07" db="EMBL/GenBank/DDBJ databases">
        <authorList>
            <person name="Yang Y."/>
            <person name="Bocs S."/>
            <person name="Baudouin L."/>
        </authorList>
    </citation>
    <scope>NUCLEOTIDE SEQUENCE</scope>
    <source>
        <tissue evidence="2">Spear leaf of Hainan Tall coconut</tissue>
    </source>
</reference>
<reference evidence="2" key="1">
    <citation type="journal article" date="2017" name="Gigascience">
        <title>The genome draft of coconut (Cocos nucifera).</title>
        <authorList>
            <person name="Xiao Y."/>
            <person name="Xu P."/>
            <person name="Fan H."/>
            <person name="Baudouin L."/>
            <person name="Xia W."/>
            <person name="Bocs S."/>
            <person name="Xu J."/>
            <person name="Li Q."/>
            <person name="Guo A."/>
            <person name="Zhou L."/>
            <person name="Li J."/>
            <person name="Wu Y."/>
            <person name="Ma Z."/>
            <person name="Armero A."/>
            <person name="Issali A.E."/>
            <person name="Liu N."/>
            <person name="Peng M."/>
            <person name="Yang Y."/>
        </authorList>
    </citation>
    <scope>NUCLEOTIDE SEQUENCE</scope>
    <source>
        <tissue evidence="2">Spear leaf of Hainan Tall coconut</tissue>
    </source>
</reference>
<gene>
    <name evidence="2" type="ORF">COCNU_08G005480</name>
</gene>
<accession>A0A8K0II25</accession>